<protein>
    <submittedName>
        <fullName evidence="2">Uncharacterized protein</fullName>
    </submittedName>
</protein>
<evidence type="ECO:0000256" key="1">
    <source>
        <dbReference type="SAM" id="SignalP"/>
    </source>
</evidence>
<feature type="signal peptide" evidence="1">
    <location>
        <begin position="1"/>
        <end position="22"/>
    </location>
</feature>
<dbReference type="Proteomes" id="UP000016567">
    <property type="component" value="Unassembled WGS sequence"/>
</dbReference>
<feature type="chain" id="PRO_5004639641" evidence="1">
    <location>
        <begin position="23"/>
        <end position="129"/>
    </location>
</feature>
<evidence type="ECO:0000313" key="2">
    <source>
        <dbReference type="EMBL" id="GAD78213.1"/>
    </source>
</evidence>
<proteinExistence type="predicted"/>
<reference evidence="2 3" key="1">
    <citation type="submission" date="2013-09" db="EMBL/GenBank/DDBJ databases">
        <title>Whole genome shotgun sequence of Vibrio azureus NBRC 104587.</title>
        <authorList>
            <person name="Isaki S."/>
            <person name="Hosoyama A."/>
            <person name="Numata M."/>
            <person name="Hashimoto M."/>
            <person name="Hosoyama Y."/>
            <person name="Tsuchikane K."/>
            <person name="Noguchi M."/>
            <person name="Hirakata S."/>
            <person name="Ichikawa N."/>
            <person name="Ohji S."/>
            <person name="Yamazoe A."/>
            <person name="Fujita N."/>
        </authorList>
    </citation>
    <scope>NUCLEOTIDE SEQUENCE [LARGE SCALE GENOMIC DNA]</scope>
    <source>
        <strain evidence="2 3">NBRC 104587</strain>
    </source>
</reference>
<keyword evidence="3" id="KW-1185">Reference proteome</keyword>
<accession>U3CIZ7</accession>
<keyword evidence="1" id="KW-0732">Signal</keyword>
<dbReference type="AlphaFoldDB" id="U3CIZ7"/>
<comment type="caution">
    <text evidence="2">The sequence shown here is derived from an EMBL/GenBank/DDBJ whole genome shotgun (WGS) entry which is preliminary data.</text>
</comment>
<organism evidence="2 3">
    <name type="scientific">Vibrio azureus NBRC 104587</name>
    <dbReference type="NCBI Taxonomy" id="1219077"/>
    <lineage>
        <taxon>Bacteria</taxon>
        <taxon>Pseudomonadati</taxon>
        <taxon>Pseudomonadota</taxon>
        <taxon>Gammaproteobacteria</taxon>
        <taxon>Vibrionales</taxon>
        <taxon>Vibrionaceae</taxon>
        <taxon>Vibrio</taxon>
    </lineage>
</organism>
<gene>
    <name evidence="2" type="ORF">VAZ01S_156_00020</name>
</gene>
<name>U3CIZ7_9VIBR</name>
<dbReference type="RefSeq" id="WP_021711938.1">
    <property type="nucleotide sequence ID" value="NZ_BAOB01000342.1"/>
</dbReference>
<sequence>MKYISITLTLLSSMFYSTMLFAVTSHFQMPIRYGGVDNLDAWNLTTEAFVPITVRHYGEETRYYIEVNNRPVSDIFLMEGDEEISIDVPVELEHKHGAQNFKVCSVALHGSIGSRICTDAELFLIEAIK</sequence>
<dbReference type="EMBL" id="BATL01000156">
    <property type="protein sequence ID" value="GAD78213.1"/>
    <property type="molecule type" value="Genomic_DNA"/>
</dbReference>
<evidence type="ECO:0000313" key="3">
    <source>
        <dbReference type="Proteomes" id="UP000016567"/>
    </source>
</evidence>